<dbReference type="Proteomes" id="UP000515808">
    <property type="component" value="Chromosome"/>
</dbReference>
<organism evidence="2 3">
    <name type="scientific">Polaribacter pectinis</name>
    <dbReference type="NCBI Taxonomy" id="2738844"/>
    <lineage>
        <taxon>Bacteria</taxon>
        <taxon>Pseudomonadati</taxon>
        <taxon>Bacteroidota</taxon>
        <taxon>Flavobacteriia</taxon>
        <taxon>Flavobacteriales</taxon>
        <taxon>Flavobacteriaceae</taxon>
    </lineage>
</organism>
<dbReference type="KEGG" id="ppec:H9W90_15035"/>
<feature type="signal peptide" evidence="1">
    <location>
        <begin position="1"/>
        <end position="19"/>
    </location>
</feature>
<name>A0A7G9LA32_9FLAO</name>
<keyword evidence="3" id="KW-1185">Reference proteome</keyword>
<gene>
    <name evidence="2" type="ORF">H9W90_15035</name>
</gene>
<proteinExistence type="predicted"/>
<evidence type="ECO:0000313" key="3">
    <source>
        <dbReference type="Proteomes" id="UP000515808"/>
    </source>
</evidence>
<feature type="chain" id="PRO_5028810685" description="Outer membrane protein beta-barrel domain-containing protein" evidence="1">
    <location>
        <begin position="20"/>
        <end position="232"/>
    </location>
</feature>
<evidence type="ECO:0008006" key="4">
    <source>
        <dbReference type="Google" id="ProtNLM"/>
    </source>
</evidence>
<protein>
    <recommendedName>
        <fullName evidence="4">Outer membrane protein beta-barrel domain-containing protein</fullName>
    </recommendedName>
</protein>
<reference evidence="2 3" key="1">
    <citation type="submission" date="2020-08" db="EMBL/GenBank/DDBJ databases">
        <title>Polaribacter sp. L12M9 isolated from gut of the Korean scallop.</title>
        <authorList>
            <person name="Jeong Y.S."/>
        </authorList>
    </citation>
    <scope>NUCLEOTIDE SEQUENCE [LARGE SCALE GENOMIC DNA]</scope>
    <source>
        <strain evidence="2 3">L12M9</strain>
    </source>
</reference>
<dbReference type="RefSeq" id="WP_187482389.1">
    <property type="nucleotide sequence ID" value="NZ_CP060695.1"/>
</dbReference>
<accession>A0A7G9LA32</accession>
<dbReference type="EMBL" id="CP060695">
    <property type="protein sequence ID" value="QNM85481.1"/>
    <property type="molecule type" value="Genomic_DNA"/>
</dbReference>
<dbReference type="AlphaFoldDB" id="A0A7G9LA32"/>
<sequence>MKKIISFLFLIIISINSFSQNNRDLLIRNGNTVNNNSNKNKDFKTEKFNLGFNFGALFSTYGKEFDKTFDNTLGLNVGLDFFYKKIFIGFNMLFSSSKLKQDLIIDNFYLNTGKRSMINNGNIALGYTVYETNRFRLLPFIGYGGFGFVEVSNDNSDESAFINNVAFGLNFDLKSNKRTSNKPNFIGYYERSSFYLRAKIFVSNSIGKSSFKGNSINMGLNIGIEGSMFKNH</sequence>
<evidence type="ECO:0000256" key="1">
    <source>
        <dbReference type="SAM" id="SignalP"/>
    </source>
</evidence>
<evidence type="ECO:0000313" key="2">
    <source>
        <dbReference type="EMBL" id="QNM85481.1"/>
    </source>
</evidence>
<keyword evidence="1" id="KW-0732">Signal</keyword>